<dbReference type="KEGG" id="vg:26517402"/>
<dbReference type="OrthoDB" id="21611at10239"/>
<dbReference type="EMBL" id="KR063278">
    <property type="protein sequence ID" value="AKJ72479.1"/>
    <property type="molecule type" value="Genomic_DNA"/>
</dbReference>
<proteinExistence type="predicted"/>
<dbReference type="GeneID" id="26517402"/>
<evidence type="ECO:0008006" key="3">
    <source>
        <dbReference type="Google" id="ProtNLM"/>
    </source>
</evidence>
<dbReference type="RefSeq" id="YP_009189179.1">
    <property type="nucleotide sequence ID" value="NC_028673.1"/>
</dbReference>
<dbReference type="Gene3D" id="1.10.287.1080">
    <property type="entry name" value="MazG-like"/>
    <property type="match status" value="1"/>
</dbReference>
<organism evidence="1 2">
    <name type="scientific">Gordonia phage GMA7</name>
    <dbReference type="NCBI Taxonomy" id="1647286"/>
    <lineage>
        <taxon>Viruses</taxon>
        <taxon>Duplodnaviria</taxon>
        <taxon>Heunggongvirae</taxon>
        <taxon>Uroviricota</taxon>
        <taxon>Caudoviricetes</taxon>
        <taxon>Getseptimavirus</taxon>
        <taxon>Getseptimavirus GMA7</taxon>
    </lineage>
</organism>
<protein>
    <recommendedName>
        <fullName evidence="3">MazG-like nucleotide pyrophosphohydrolase</fullName>
    </recommendedName>
</protein>
<accession>A0A0K0N6C7</accession>
<gene>
    <name evidence="1" type="ORF">GMA7_42</name>
</gene>
<evidence type="ECO:0000313" key="1">
    <source>
        <dbReference type="EMBL" id="AKJ72479.1"/>
    </source>
</evidence>
<evidence type="ECO:0000313" key="2">
    <source>
        <dbReference type="Proteomes" id="UP000202743"/>
    </source>
</evidence>
<dbReference type="Proteomes" id="UP000202743">
    <property type="component" value="Segment"/>
</dbReference>
<keyword evidence="2" id="KW-1185">Reference proteome</keyword>
<sequence length="161" mass="17928">MTYPTPDQALPFLGARNIDSFYDPKTGVLNDEGRTLIYEAINLLQAAAWATTESKGFHESDRPFSEEIALIHSEVSEALESNRSGEPSLWFKADESGENFPLDPYNEDGSPRKAEGAAAEFADIFIRCGDSAEGRALPLAEALIFKMDYNTTRPYKHGRKY</sequence>
<name>A0A0K0N6C7_9CAUD</name>
<reference evidence="1 2" key="1">
    <citation type="journal article" date="2015" name="PLoS ONE">
        <title>Lysis to Kill: Evaluation of the Lytic Abilities, and Genomics of Nine Bacteriophages Infective for Gordonia spp. and Their Potential Use in Activated Sludge Foam Biocontrol.</title>
        <authorList>
            <person name="Dyson Z.A."/>
            <person name="Tucci J."/>
            <person name="Seviour R.J."/>
            <person name="Petrovski S."/>
        </authorList>
    </citation>
    <scope>NUCLEOTIDE SEQUENCE [LARGE SCALE GENOMIC DNA]</scope>
</reference>